<dbReference type="eggNOG" id="ENOG502QQPY">
    <property type="taxonomic scope" value="Eukaryota"/>
</dbReference>
<dbReference type="Gene3D" id="1.10.287.110">
    <property type="entry name" value="DnaJ domain"/>
    <property type="match status" value="1"/>
</dbReference>
<dbReference type="GeneTree" id="ENSGT00940000164866"/>
<dbReference type="PROSITE" id="PS50910">
    <property type="entry name" value="HEPN"/>
    <property type="match status" value="1"/>
</dbReference>
<keyword evidence="1" id="KW-0175">Coiled coil</keyword>
<reference evidence="3" key="3">
    <citation type="submission" date="2025-09" db="UniProtKB">
        <authorList>
            <consortium name="Ensembl"/>
        </authorList>
    </citation>
    <scope>IDENTIFICATION</scope>
</reference>
<dbReference type="SUPFAM" id="SSF81593">
    <property type="entry name" value="Nucleotidyltransferase substrate binding subunit/domain"/>
    <property type="match status" value="1"/>
</dbReference>
<dbReference type="Ensembl" id="ENSLOCT00000006480.1">
    <property type="protein sequence ID" value="ENSLOCP00000006472.1"/>
    <property type="gene ID" value="ENSLOCG00000005369.1"/>
</dbReference>
<protein>
    <recommendedName>
        <fullName evidence="2">HEPN domain-containing protein</fullName>
    </recommendedName>
</protein>
<dbReference type="PANTHER" id="PTHR46919:SF2">
    <property type="entry name" value="SACSIN"/>
    <property type="match status" value="1"/>
</dbReference>
<evidence type="ECO:0000256" key="1">
    <source>
        <dbReference type="SAM" id="Coils"/>
    </source>
</evidence>
<dbReference type="InterPro" id="IPR036869">
    <property type="entry name" value="J_dom_sf"/>
</dbReference>
<dbReference type="OMA" id="QCMAELP"/>
<dbReference type="Gene3D" id="3.30.565.10">
    <property type="entry name" value="Histidine kinase-like ATPase, C-terminal domain"/>
    <property type="match status" value="1"/>
</dbReference>
<dbReference type="Pfam" id="PF05168">
    <property type="entry name" value="HEPN"/>
    <property type="match status" value="1"/>
</dbReference>
<dbReference type="GO" id="GO:0030544">
    <property type="term" value="F:Hsp70 protein binding"/>
    <property type="evidence" value="ECO:0000318"/>
    <property type="project" value="GO_Central"/>
</dbReference>
<organism evidence="3 4">
    <name type="scientific">Lepisosteus oculatus</name>
    <name type="common">Spotted gar</name>
    <dbReference type="NCBI Taxonomy" id="7918"/>
    <lineage>
        <taxon>Eukaryota</taxon>
        <taxon>Metazoa</taxon>
        <taxon>Chordata</taxon>
        <taxon>Craniata</taxon>
        <taxon>Vertebrata</taxon>
        <taxon>Euteleostomi</taxon>
        <taxon>Actinopterygii</taxon>
        <taxon>Neopterygii</taxon>
        <taxon>Holostei</taxon>
        <taxon>Semionotiformes</taxon>
        <taxon>Lepisosteidae</taxon>
        <taxon>Lepisosteus</taxon>
    </lineage>
</organism>
<evidence type="ECO:0000259" key="2">
    <source>
        <dbReference type="PROSITE" id="PS50910"/>
    </source>
</evidence>
<dbReference type="HOGENOM" id="CLU_000100_0_0_1"/>
<sequence>MPRKRTFRARAPPFIEYLKDVLRRYPDGGQILKELIQNADDAKATEVIFVYDERDYPCENLWDSTLCNFQGPALLAYNNAVFTEEDWSGIVAAGQSVKKEDPHKIGRFGIGFHSIYHITDLPWIFSGTNIGVLDPQEVYLEEGGWWSLEDELDRKQLCDHPDQFEPLRKALEEISKQTSWAALLLGETFKGTLFRFPLRTEASQISDTLYDREKVFDLFKSFKGDAEMSLLFLKNVVSISLMHISPDGKVTNHLNVKASHDREGQVRIRKAESSCGLKVISSQDLNLEANRRVWLVSSFTARNEQNSSLDRLAEKLKYRPCIGLAFPLTDTAERLKGRLSCFLPLPDNDTNTTGLPVHVNACFGLTDNRREIKWLEKDQQHDEAAQWNEILVNQLLPPAYCQTILCAIDLALTGNTPMKSRLTYNLWPDMDSLVTQDRWQKIGTMVTRLLSEYKVLFSANSNTERLRPTEAVFPLSCEDHIIMGAVEHLLLSQREPLVRVPDHVYNSLKSVLQGRLTQGTPEFLCRLLGSCDLSPIPGGQRILLLEFILKGNYHQGLEGLQLLPLNDGSFTRFLPSGRGENVFIDSKEFPRTLLPGLDKNFLPKNLRPGLNDLLCQLASKNIFNIYHLNAKEVIKCMRESLPRDWTAGSDHVIWNKRNPSHPPAKWLSKLWNFITKHCGDLQPFEGLPLIPLERLSNAGDTVKLVRLTRCTTLVFQSLNDYVLKEQMVKIIEKLGGTVIKQLNDFLVHQHLNSYVLYPSVGNLLKILSHIGETDVKKKLNCLTVEEKNKLRCFLSKATHLTEKESQFISELPIFQKTPSKSFAAIKYETIPRIPDDLVLRETVLKCVAEYDQILFGLLKVRLLSSADVALQIVSGIERKHYVEYHNIETMMKWVLKNYGLLYNQSSVLQKKCKTLRFLNKGGTWVEPAALFDPEEGILKELFSKDLFPQKPFAEKSILKTLRILGLRSTLDSILPEEFLAVAQELEKENNTQAFRKSELLVKICNETDILSTFSGSQLKTLRSVPWVCAEKSAGKKPCKWYKPQELKHSILGHLVELVMPLTNKFNQKASQYLEITKPPPAEKVIENLKKLAETFELTDPDVIETKVKAIYTHVQENLSDFTSLLQGCPIWNGSGFSNPKEIVLDYPKELDLSYCIQKVPDELSKKYSSLLMKCGIKSSLSPKEIVDLLSDLKNNIDSHTVSAGPVELKFAISVLEWMRTSRQDFRQLGCEKNLLVPVHNHTKENGFCLQPLYKALFPDITSEALEDLCEDEGEYYVVHKEVSRATADYFNVPFLSTRVLKPEFIGIEQYGQTEPIPLRIKNILKEYDEESDLFKELIQNAEDAKATVCSFLVDMRQNKELAENLIDPGMSFCHGPALWSYNNEVFTEEDFENITRLGSASKETQVEKIGKFGLGFNAVYHITDIPSILSGTTLIIFDPNVTHLKKHIQSKSNPGIKLDLSKHNRLLARFPGQFEPYQDIFGCNISDHPFQYKGTLIKLPFRTAAEAQRSEISTKIYDKDRISTLVRTFRENCEHMLLFLKRVQNVSIKVLSPTSSTKNHSETSALLTLTSSNVCGFEVSGDIQMRQLQQASLRRLEEFKVKCRGITDVNILVVKEITLDDPNAVKVSQYWLVYSCFGTGRALNMVCDPTQTQPFALPLGSVAVPLSRSPENDKWKPNSDATVGQVFCFLPLAIHSGLPVHINGFFCVTSNRKNLWNTGMKGEWNRALLQDTVTAAYITVLLQLQKMSQGHKLVDYDYFSFWPNMDKVLEPFRVTAETFYQAVAKGFCGRPLRLLSNGDQWCSIENARFLDPEIARHKSIGKGAAAEFSHRLQQPLLPILLPEWVRKGFAESGCSDIIEKRTYNWKQFYSEVIFGNLERMDATTRNSFVLHAIDMRNPDIDDLLKTTACIPTSKSGTLGLELIGNLIHPKGKVASLFENEEGRIPTGSQKDFLHPDRLARLEALGMVKDQISVSELIQRAETIQYLWHQDKGKACKRIQSILTFLSNLKINNADQEKIQNIAFLPAVPPYSPENIVEENVCLMPAKMVYKTKHKWLVNMTEPIFAKNQLDSDFKLSSEASNVLGLNKKPPTEKVLSQLKKTFLFQDRIQKTETEQIAKKCYSYLCESLKSQTNNTKKILAANLTFPFIYIDGKFVKTNEVAHLIPFDATPYLYKLPIEYKEFDELWSTVGIKENFHFSDYSSILQRLSQKYGKSALQKHDFELCLRVINTGLGGLVEELDFDSYDVQSLMLPDQKNVLQSSDKLQFNDSAWLKLDEDIVLCHSRIPREIAVNLGIPTTKHKALTGLRVCQLSRWVKSFGAHEKLTKRLQNIIKEYPSNKDILKELIQNADDAKATEIHFIWDQRQHPLEKIFGDEWAEVQGPSLCVYNNKKFTEDDVKGIQELGEGGKAKNVEKTGKFGLGFNSVYHLTDCPSFISGDSRLCVFDPHISYLKMATERDPGGEFAINKSFKSTFPDVYNAYLPSFYELEKGTMFRIPLRTEEMARNSDIKKEAVTEEDMRCLIKTLEEDPDGLMLFLNNITKITFQTLDSTTQQLQPVFSVEVKMSEDNLKKRIDFLNKVQEIADLQTEVTDINPFQVFMEVEIHCTGKCPTKWILAKQVGFEEKEIKASAQHICEKLRQKLIPHGAIAASANSLTKGVLFCSLPLPVETGLPVHVNGSFAVNSSRRDLWKEDGQNVKTEWNESIKLNLLAPLYSDLLLYIANHLFNDKERPLTFRNEKHCEEQLKPLFCIFPKDFDRIQKDWYEVVARVYRSIHAKKYKVIPIFRREERVAGLYGEKYISIDWSSVGNETTDEPHFMTEKYSSDLIDVLKQMKMKFVLQSDELTAIWNEFVKAGSRVTELNPQSVRKFLMAHPLLNQQDRLALPLNTSPFKNQRQICTLLEYCLRDITEENVKHLEGLPLLLTQDDTLRRFLLAEPKYLSLYHNLFPGMDHLFANISNHFEMSALEKAGFLKKFTVQDSVNYIKARLVHSVSNDDCKTWPVLKQEDEKWIHLLWKFFGVMFPCSYSTDAAKKEEMFMELKSLFGDLAILPVLNTKEKCNILVSLNALENVVRDEDIGKLLIKLGFAKFDSMILPHDIMFHVIRPNVLNTTDSSTTLKKLSESKGLQWTELSALEHDNLLDFLLNGLQNTTDSQMYMTRLKSLPVFQTMQGSHKSIDKFKKVYILNSVTHFPDLYEIDSEVIFLKNTSFNNKLSENSDIKVLTDLQFFSVVILQKIEELSESQKLSSINLLLCIIHHYPIEYDKNKSKIITALKPVKFIRDVHGNLREASFFYDKNVHLFKTMNLNEKFIPQEFFKNLQPGYLLQQLLGDLGMRHTPSQDDILHFATLIERDAKTGAQVKELKPKVDAVLKTIFLFQEDLITADFCEKLSTIKFVYSLEVKRDLCDLHAPYVRNNQLIALKGSFVTQKDDDVELVWTAMPILPFQQTSAILKNTGALYVPPQDLVFQNLRNLAGSECKTEELIQTRAKVIETAYQFLQKCRFDSRSLSDIPIILVENNRRLVKPNKVVISLVNENDFRPYLYPVSPLLAPYKDLFQKMGVSVQATTSHFARVLREIFEDSKMMNSLQPRQIKASKRAVQHFFKGLEKDHHFQSTEGLYLPAMDGKLHESGSLYYNDCVNFTSSSDVAYWKEKFKIIIKLKECHLQWDIYRIRKCLKLLPEEMRPKMLSETTEEALARSALKLCQFGEQCEFRQHLENLLKSTNFSEGVISALKWQYKGDLPQAISRNGLKELFSEIQITCCEKLVTGLFYNSTLLERTTKKKEVYISKHKDQCDIFVEHQNNCQGRRILKVPKALAQEINVMLHELLNDKTIPILIEMLCCEDAEDIPNVLMENDIHISRSETDTFNLPSPGEVIPDDFLNFLEMDFLSTFEMEDFVGYLDSDGVYRYAVIVQNLGIREESDGTVEWYMIEIGDKKVIKVSKNDIYQFKRTKGTRNNCKELMLLTQADEMGNIHGGKFSQSIEDIKKEIDECFEKIAKLPKQEREKAIRRLYLKWHPDKNPEDSEIATEVCKYIQQLKANRKSSQKSTGSTYHSYDWYSWDAEASKHKKGKTNFNFRYPSHEYDFFSFHSRYRPNPTEARRWLKQAEHDLSSADRDAGQSNTEWVFFKVHQAVEKALIAAQYKRDGRYSKGQTISSMAQNVSLFSESLRELSDLVHRLTGFDVDNKKTQYPTYHTAPNIPNGQFPPEKEQEVLSLGRSVLDKIQDYIS</sequence>
<evidence type="ECO:0000313" key="4">
    <source>
        <dbReference type="Proteomes" id="UP000018468"/>
    </source>
</evidence>
<dbReference type="InterPro" id="IPR001623">
    <property type="entry name" value="DnaJ_domain"/>
</dbReference>
<dbReference type="InterPro" id="IPR007842">
    <property type="entry name" value="HEPN_dom"/>
</dbReference>
<feature type="coiled-coil region" evidence="1">
    <location>
        <begin position="1320"/>
        <end position="1347"/>
    </location>
</feature>
<dbReference type="EMBL" id="AHAT01018497">
    <property type="status" value="NOT_ANNOTATED_CDS"/>
    <property type="molecule type" value="Genomic_DNA"/>
</dbReference>
<dbReference type="SUPFAM" id="SSF55874">
    <property type="entry name" value="ATPase domain of HSP90 chaperone/DNA topoisomerase II/histidine kinase"/>
    <property type="match status" value="3"/>
</dbReference>
<dbReference type="CDD" id="cd06257">
    <property type="entry name" value="DnaJ"/>
    <property type="match status" value="1"/>
</dbReference>
<evidence type="ECO:0000313" key="3">
    <source>
        <dbReference type="Ensembl" id="ENSLOCP00000006472.1"/>
    </source>
</evidence>
<proteinExistence type="predicted"/>
<dbReference type="InParanoid" id="W5MDL3"/>
<reference evidence="4" key="1">
    <citation type="submission" date="2011-12" db="EMBL/GenBank/DDBJ databases">
        <title>The Draft Genome of Lepisosteus oculatus.</title>
        <authorList>
            <consortium name="The Broad Institute Genome Assembly &amp; Analysis Group"/>
            <consortium name="Computational R&amp;D Group"/>
            <consortium name="and Sequencing Platform"/>
            <person name="Di Palma F."/>
            <person name="Alfoldi J."/>
            <person name="Johnson J."/>
            <person name="Berlin A."/>
            <person name="Gnerre S."/>
            <person name="Jaffe D."/>
            <person name="MacCallum I."/>
            <person name="Young S."/>
            <person name="Walker B.J."/>
            <person name="Lander E.S."/>
            <person name="Lindblad-Toh K."/>
        </authorList>
    </citation>
    <scope>NUCLEOTIDE SEQUENCE [LARGE SCALE GENOMIC DNA]</scope>
</reference>
<accession>W5MDL3</accession>
<dbReference type="InterPro" id="IPR036890">
    <property type="entry name" value="HATPase_C_sf"/>
</dbReference>
<dbReference type="Pfam" id="PF25794">
    <property type="entry name" value="SACS"/>
    <property type="match status" value="3"/>
</dbReference>
<feature type="domain" description="HEPN" evidence="2">
    <location>
        <begin position="4102"/>
        <end position="4218"/>
    </location>
</feature>
<dbReference type="Proteomes" id="UP000018468">
    <property type="component" value="Linkage group LG26"/>
</dbReference>
<dbReference type="STRING" id="7918.ENSLOCP00000006472"/>
<dbReference type="SUPFAM" id="SSF46565">
    <property type="entry name" value="Chaperone J-domain"/>
    <property type="match status" value="1"/>
</dbReference>
<dbReference type="NCBIfam" id="NF047352">
    <property type="entry name" value="P_loop_sacsin"/>
    <property type="match status" value="3"/>
</dbReference>
<dbReference type="InterPro" id="IPR058210">
    <property type="entry name" value="SACS/Nov_dom"/>
</dbReference>
<keyword evidence="4" id="KW-1185">Reference proteome</keyword>
<dbReference type="Bgee" id="ENSLOCG00000005369">
    <property type="expression patterns" value="Expressed in larva and 12 other cell types or tissues"/>
</dbReference>
<reference evidence="3" key="2">
    <citation type="submission" date="2025-08" db="UniProtKB">
        <authorList>
            <consortium name="Ensembl"/>
        </authorList>
    </citation>
    <scope>IDENTIFICATION</scope>
</reference>
<name>W5MDL3_LEPOC</name>
<dbReference type="PANTHER" id="PTHR46919">
    <property type="entry name" value="ZINC FINGER, C3HC4 TYPE (RING FINGER) FAMILY PROTEIN"/>
    <property type="match status" value="1"/>
</dbReference>
<dbReference type="Gene3D" id="1.20.120.330">
    <property type="entry name" value="Nucleotidyltransferases domain 2"/>
    <property type="match status" value="1"/>
</dbReference>